<evidence type="ECO:0000313" key="4">
    <source>
        <dbReference type="Proteomes" id="UP001627154"/>
    </source>
</evidence>
<feature type="coiled-coil region" evidence="1">
    <location>
        <begin position="11"/>
        <end position="48"/>
    </location>
</feature>
<protein>
    <recommendedName>
        <fullName evidence="2">ZP domain-containing protein</fullName>
    </recommendedName>
</protein>
<dbReference type="PANTHER" id="PTHR33327">
    <property type="entry name" value="ENDONUCLEASE"/>
    <property type="match status" value="1"/>
</dbReference>
<evidence type="ECO:0000313" key="3">
    <source>
        <dbReference type="EMBL" id="KAL3397750.1"/>
    </source>
</evidence>
<dbReference type="Pfam" id="PF23055">
    <property type="entry name" value="DUF7041"/>
    <property type="match status" value="1"/>
</dbReference>
<dbReference type="SMART" id="SM00241">
    <property type="entry name" value="ZP"/>
    <property type="match status" value="1"/>
</dbReference>
<dbReference type="AlphaFoldDB" id="A0ABD2WXP6"/>
<evidence type="ECO:0000259" key="2">
    <source>
        <dbReference type="PROSITE" id="PS51034"/>
    </source>
</evidence>
<dbReference type="EMBL" id="JBJJXI010000061">
    <property type="protein sequence ID" value="KAL3397750.1"/>
    <property type="molecule type" value="Genomic_DNA"/>
</dbReference>
<organism evidence="3 4">
    <name type="scientific">Trichogramma kaykai</name>
    <dbReference type="NCBI Taxonomy" id="54128"/>
    <lineage>
        <taxon>Eukaryota</taxon>
        <taxon>Metazoa</taxon>
        <taxon>Ecdysozoa</taxon>
        <taxon>Arthropoda</taxon>
        <taxon>Hexapoda</taxon>
        <taxon>Insecta</taxon>
        <taxon>Pterygota</taxon>
        <taxon>Neoptera</taxon>
        <taxon>Endopterygota</taxon>
        <taxon>Hymenoptera</taxon>
        <taxon>Apocrita</taxon>
        <taxon>Proctotrupomorpha</taxon>
        <taxon>Chalcidoidea</taxon>
        <taxon>Trichogrammatidae</taxon>
        <taxon>Trichogramma</taxon>
    </lineage>
</organism>
<comment type="caution">
    <text evidence="3">The sequence shown here is derived from an EMBL/GenBank/DDBJ whole genome shotgun (WGS) entry which is preliminary data.</text>
</comment>
<sequence>MVLDRDNDRDQRYAQRQLEQQRLEQQRLEQQRLEQQRLEQQRLEQQQALDIVAGNLAAAGGLAAAADLAAAEGLAAAGGLAAGRALPRLQPQQNFPLADLGAVGFGAPQVHRVAVRLPTFWLDKPAVWFAQAEAQFALGNITTELTKYYRVISQLDVRAAAEVEDIITNPPVIEPYTHLRQQLIDRLSSSEEQRVRQLLHDEELGDRKPSQFLRHLKSLAGPTPLQPNLLRHLWLRRLPPHVQTVLTTRPELSLEQLSDLADKIVEISPLSSVHAVEHDSEQVSLTNDSLMDAIKQLTLEVSALRFRHREKPRARSRSRSQSSRRDFRGSAENQKDLCWYCRRFGDDAEKCLCDVKNGKNIQSKVRCSKNTMEVDIVRTTPEALIYLQQLKNYPDEACKPKLTNGIATFSLSLLPEDIARCGIMRITNKLTGQKVYFHKVIVEEPSISNKHMFTVKCSITEVAVHQQLPNVFTETNNHTLLRRSVLPEDFEADANTPVLGMLEGNASEPKLLFNVRQGSKIIKDELVVKPGTPLQMEIYLNEEAAKVYGLLVTHMQVSDTKNQEETIIYNGCSVDPYLFENFETVNGHFLSAKFRAFKFPESSYVQFHGTVTVCVGKCRGIECSNGKIGYGRKKRSVQSSKNGKNEVWEMAMSVFLRVDYDHDVLSEEEISKFIRRGKTRERMVRAEDVGKHFEYNTDGLASNSSKIAPIFNFFLILLSLCRLV</sequence>
<dbReference type="InterPro" id="IPR001507">
    <property type="entry name" value="ZP_dom"/>
</dbReference>
<feature type="domain" description="ZP" evidence="2">
    <location>
        <begin position="366"/>
        <end position="630"/>
    </location>
</feature>
<dbReference type="Pfam" id="PF00100">
    <property type="entry name" value="Zona_pellucida"/>
    <property type="match status" value="1"/>
</dbReference>
<keyword evidence="4" id="KW-1185">Reference proteome</keyword>
<dbReference type="InterPro" id="IPR055355">
    <property type="entry name" value="ZP-C"/>
</dbReference>
<proteinExistence type="predicted"/>
<accession>A0ABD2WXP6</accession>
<dbReference type="PANTHER" id="PTHR33327:SF3">
    <property type="entry name" value="RNA-DIRECTED DNA POLYMERASE"/>
    <property type="match status" value="1"/>
</dbReference>
<evidence type="ECO:0000256" key="1">
    <source>
        <dbReference type="SAM" id="Coils"/>
    </source>
</evidence>
<reference evidence="3 4" key="1">
    <citation type="journal article" date="2024" name="bioRxiv">
        <title>A reference genome for Trichogramma kaykai: A tiny desert-dwelling parasitoid wasp with competing sex-ratio distorters.</title>
        <authorList>
            <person name="Culotta J."/>
            <person name="Lindsey A.R."/>
        </authorList>
    </citation>
    <scope>NUCLEOTIDE SEQUENCE [LARGE SCALE GENOMIC DNA]</scope>
    <source>
        <strain evidence="3 4">KSX58</strain>
    </source>
</reference>
<dbReference type="Proteomes" id="UP001627154">
    <property type="component" value="Unassembled WGS sequence"/>
</dbReference>
<keyword evidence="1" id="KW-0175">Coiled coil</keyword>
<gene>
    <name evidence="3" type="ORF">TKK_008503</name>
</gene>
<dbReference type="InterPro" id="IPR055469">
    <property type="entry name" value="DUF7041"/>
</dbReference>
<name>A0ABD2WXP6_9HYME</name>
<dbReference type="PROSITE" id="PS51034">
    <property type="entry name" value="ZP_2"/>
    <property type="match status" value="1"/>
</dbReference>